<dbReference type="Proteomes" id="UP001595075">
    <property type="component" value="Unassembled WGS sequence"/>
</dbReference>
<keyword evidence="3" id="KW-1185">Reference proteome</keyword>
<dbReference type="PANTHER" id="PTHR35910:SF6">
    <property type="entry name" value="2EXR DOMAIN-CONTAINING PROTEIN"/>
    <property type="match status" value="1"/>
</dbReference>
<name>A0ABR4CRZ1_9HELO</name>
<accession>A0ABR4CRZ1</accession>
<evidence type="ECO:0000259" key="1">
    <source>
        <dbReference type="Pfam" id="PF20150"/>
    </source>
</evidence>
<feature type="domain" description="2EXR" evidence="1">
    <location>
        <begin position="10"/>
        <end position="103"/>
    </location>
</feature>
<dbReference type="InterPro" id="IPR045518">
    <property type="entry name" value="2EXR"/>
</dbReference>
<dbReference type="Pfam" id="PF20150">
    <property type="entry name" value="2EXR"/>
    <property type="match status" value="1"/>
</dbReference>
<gene>
    <name evidence="2" type="ORF">VTL71DRAFT_11987</name>
</gene>
<evidence type="ECO:0000313" key="2">
    <source>
        <dbReference type="EMBL" id="KAL2072644.1"/>
    </source>
</evidence>
<reference evidence="2 3" key="1">
    <citation type="journal article" date="2024" name="Commun. Biol.">
        <title>Comparative genomic analysis of thermophilic fungi reveals convergent evolutionary adaptations and gene losses.</title>
        <authorList>
            <person name="Steindorff A.S."/>
            <person name="Aguilar-Pontes M.V."/>
            <person name="Robinson A.J."/>
            <person name="Andreopoulos B."/>
            <person name="LaButti K."/>
            <person name="Kuo A."/>
            <person name="Mondo S."/>
            <person name="Riley R."/>
            <person name="Otillar R."/>
            <person name="Haridas S."/>
            <person name="Lipzen A."/>
            <person name="Grimwood J."/>
            <person name="Schmutz J."/>
            <person name="Clum A."/>
            <person name="Reid I.D."/>
            <person name="Moisan M.C."/>
            <person name="Butler G."/>
            <person name="Nguyen T.T.M."/>
            <person name="Dewar K."/>
            <person name="Conant G."/>
            <person name="Drula E."/>
            <person name="Henrissat B."/>
            <person name="Hansel C."/>
            <person name="Singer S."/>
            <person name="Hutchinson M.I."/>
            <person name="de Vries R.P."/>
            <person name="Natvig D.O."/>
            <person name="Powell A.J."/>
            <person name="Tsang A."/>
            <person name="Grigoriev I.V."/>
        </authorList>
    </citation>
    <scope>NUCLEOTIDE SEQUENCE [LARGE SCALE GENOMIC DNA]</scope>
    <source>
        <strain evidence="2 3">CBS 494.80</strain>
    </source>
</reference>
<dbReference type="EMBL" id="JAZHXI010000004">
    <property type="protein sequence ID" value="KAL2072644.1"/>
    <property type="molecule type" value="Genomic_DNA"/>
</dbReference>
<comment type="caution">
    <text evidence="2">The sequence shown here is derived from an EMBL/GenBank/DDBJ whole genome shotgun (WGS) entry which is preliminary data.</text>
</comment>
<organism evidence="2 3">
    <name type="scientific">Oculimacula yallundae</name>
    <dbReference type="NCBI Taxonomy" id="86028"/>
    <lineage>
        <taxon>Eukaryota</taxon>
        <taxon>Fungi</taxon>
        <taxon>Dikarya</taxon>
        <taxon>Ascomycota</taxon>
        <taxon>Pezizomycotina</taxon>
        <taxon>Leotiomycetes</taxon>
        <taxon>Helotiales</taxon>
        <taxon>Ploettnerulaceae</taxon>
        <taxon>Oculimacula</taxon>
    </lineage>
</organism>
<proteinExistence type="predicted"/>
<evidence type="ECO:0000313" key="3">
    <source>
        <dbReference type="Proteomes" id="UP001595075"/>
    </source>
</evidence>
<protein>
    <recommendedName>
        <fullName evidence="1">2EXR domain-containing protein</fullName>
    </recommendedName>
</protein>
<sequence>MESTAPLTTFTLFPQLPFELRLKIWQCIATGPRTVTITYGSQATRYKGRTISRFDGWRTPEKVPVILHICLESRAEALKSYQLAFGSHFHAAKIYFNFSTDILRFGNGPETDYLLRVPDWIRAGPADYRLDLFLGGGYHGGDDSEKVKYMVLDLDNEVYGRKYLFWSEVKEFTALKELTVLAWEDDDGPAATLLQSYADTLKHDLKQSPDWVAPRTVVRSAITGNQWGTLEVEDGEVKISRPTAELAST</sequence>
<dbReference type="PANTHER" id="PTHR35910">
    <property type="entry name" value="2EXR DOMAIN-CONTAINING PROTEIN"/>
    <property type="match status" value="1"/>
</dbReference>